<feature type="compositionally biased region" description="Basic and acidic residues" evidence="1">
    <location>
        <begin position="201"/>
        <end position="211"/>
    </location>
</feature>
<accession>A0A2A6CU74</accession>
<proteinExistence type="predicted"/>
<evidence type="ECO:0000313" key="3">
    <source>
        <dbReference type="Proteomes" id="UP000005239"/>
    </source>
</evidence>
<organism evidence="2 3">
    <name type="scientific">Pristionchus pacificus</name>
    <name type="common">Parasitic nematode worm</name>
    <dbReference type="NCBI Taxonomy" id="54126"/>
    <lineage>
        <taxon>Eukaryota</taxon>
        <taxon>Metazoa</taxon>
        <taxon>Ecdysozoa</taxon>
        <taxon>Nematoda</taxon>
        <taxon>Chromadorea</taxon>
        <taxon>Rhabditida</taxon>
        <taxon>Rhabditina</taxon>
        <taxon>Diplogasteromorpha</taxon>
        <taxon>Diplogasteroidea</taxon>
        <taxon>Neodiplogasteridae</taxon>
        <taxon>Pristionchus</taxon>
    </lineage>
</organism>
<sequence>MSDNLTDNDYLDNEPPLIDFHADPIPEASPSSPHSPTLILSIRDRANQRGSKTSLRSHLKKFGSNLTKILLKLICCCRSENDEEMESLIEDTDESPAHPGEKETTETVEEEEIPYSPVNYDTHTLEYLETVSMETFPPTPPDERPNTRRVKTTATMEPETSPSSPPDIQSETVEADSSISSSPASSEMENTATEDDTPSESQKEEETRPLAECRNGGHLGQFVNGVYVLPEHRAQNQEKEAHVEVRLGEEGRLVEKIRREVNPLAPRSPPPSPSPADDVPAQDDQEARPVVFEVGFETSEKADEWYADYNQPRQELQPIPQRVFTYSVAEYLHNLSDHPFPYGHIYRQPAS</sequence>
<feature type="region of interest" description="Disordered" evidence="1">
    <location>
        <begin position="85"/>
        <end position="120"/>
    </location>
</feature>
<feature type="compositionally biased region" description="Low complexity" evidence="1">
    <location>
        <begin position="152"/>
        <end position="162"/>
    </location>
</feature>
<dbReference type="Proteomes" id="UP000005239">
    <property type="component" value="Unassembled WGS sequence"/>
</dbReference>
<keyword evidence="3" id="KW-1185">Reference proteome</keyword>
<dbReference type="EnsemblMetazoa" id="PPA03397.1">
    <property type="protein sequence ID" value="PPA03397.1"/>
    <property type="gene ID" value="WBGene00092951"/>
</dbReference>
<gene>
    <name evidence="2" type="primary">WBGene00092951</name>
</gene>
<feature type="region of interest" description="Disordered" evidence="1">
    <location>
        <begin position="133"/>
        <end position="218"/>
    </location>
</feature>
<feature type="compositionally biased region" description="Acidic residues" evidence="1">
    <location>
        <begin position="85"/>
        <end position="94"/>
    </location>
</feature>
<accession>A0A8R1Y6D0</accession>
<evidence type="ECO:0000313" key="2">
    <source>
        <dbReference type="EnsemblMetazoa" id="PPA03397.1"/>
    </source>
</evidence>
<feature type="compositionally biased region" description="Low complexity" evidence="1">
    <location>
        <begin position="177"/>
        <end position="186"/>
    </location>
</feature>
<name>A0A2A6CU74_PRIPA</name>
<feature type="region of interest" description="Disordered" evidence="1">
    <location>
        <begin position="260"/>
        <end position="286"/>
    </location>
</feature>
<feature type="region of interest" description="Disordered" evidence="1">
    <location>
        <begin position="1"/>
        <end position="37"/>
    </location>
</feature>
<evidence type="ECO:0000256" key="1">
    <source>
        <dbReference type="SAM" id="MobiDB-lite"/>
    </source>
</evidence>
<reference evidence="3" key="1">
    <citation type="journal article" date="2008" name="Nat. Genet.">
        <title>The Pristionchus pacificus genome provides a unique perspective on nematode lifestyle and parasitism.</title>
        <authorList>
            <person name="Dieterich C."/>
            <person name="Clifton S.W."/>
            <person name="Schuster L.N."/>
            <person name="Chinwalla A."/>
            <person name="Delehaunty K."/>
            <person name="Dinkelacker I."/>
            <person name="Fulton L."/>
            <person name="Fulton R."/>
            <person name="Godfrey J."/>
            <person name="Minx P."/>
            <person name="Mitreva M."/>
            <person name="Roeseler W."/>
            <person name="Tian H."/>
            <person name="Witte H."/>
            <person name="Yang S.P."/>
            <person name="Wilson R.K."/>
            <person name="Sommer R.J."/>
        </authorList>
    </citation>
    <scope>NUCLEOTIDE SEQUENCE [LARGE SCALE GENOMIC DNA]</scope>
    <source>
        <strain evidence="3">PS312</strain>
    </source>
</reference>
<dbReference type="AlphaFoldDB" id="A0A2A6CU74"/>
<protein>
    <submittedName>
        <fullName evidence="2">Uncharacterized protein</fullName>
    </submittedName>
</protein>
<feature type="compositionally biased region" description="Basic and acidic residues" evidence="1">
    <location>
        <begin position="95"/>
        <end position="105"/>
    </location>
</feature>
<reference evidence="2" key="2">
    <citation type="submission" date="2022-06" db="UniProtKB">
        <authorList>
            <consortium name="EnsemblMetazoa"/>
        </authorList>
    </citation>
    <scope>IDENTIFICATION</scope>
    <source>
        <strain evidence="2">PS312</strain>
    </source>
</reference>